<dbReference type="AlphaFoldDB" id="A0A940IEL6"/>
<proteinExistence type="predicted"/>
<dbReference type="EMBL" id="JADIMV010000064">
    <property type="protein sequence ID" value="MBO8439769.1"/>
    <property type="molecule type" value="Genomic_DNA"/>
</dbReference>
<name>A0A940IEL6_9BACT</name>
<comment type="caution">
    <text evidence="1">The sequence shown here is derived from an EMBL/GenBank/DDBJ whole genome shotgun (WGS) entry which is preliminary data.</text>
</comment>
<accession>A0A940IEL6</accession>
<reference evidence="1" key="2">
    <citation type="journal article" date="2021" name="PeerJ">
        <title>Extensive microbial diversity within the chicken gut microbiome revealed by metagenomics and culture.</title>
        <authorList>
            <person name="Gilroy R."/>
            <person name="Ravi A."/>
            <person name="Getino M."/>
            <person name="Pursley I."/>
            <person name="Horton D.L."/>
            <person name="Alikhan N.F."/>
            <person name="Baker D."/>
            <person name="Gharbi K."/>
            <person name="Hall N."/>
            <person name="Watson M."/>
            <person name="Adriaenssens E.M."/>
            <person name="Foster-Nyarko E."/>
            <person name="Jarju S."/>
            <person name="Secka A."/>
            <person name="Antonio M."/>
            <person name="Oren A."/>
            <person name="Chaudhuri R.R."/>
            <person name="La Ragione R."/>
            <person name="Hildebrand F."/>
            <person name="Pallen M.J."/>
        </authorList>
    </citation>
    <scope>NUCLEOTIDE SEQUENCE</scope>
    <source>
        <strain evidence="1">3924</strain>
    </source>
</reference>
<protein>
    <submittedName>
        <fullName evidence="1">Uncharacterized protein</fullName>
    </submittedName>
</protein>
<organism evidence="1 2">
    <name type="scientific">Candidatus Aphodosoma intestinipullorum</name>
    <dbReference type="NCBI Taxonomy" id="2840674"/>
    <lineage>
        <taxon>Bacteria</taxon>
        <taxon>Pseudomonadati</taxon>
        <taxon>Bacteroidota</taxon>
        <taxon>Bacteroidia</taxon>
        <taxon>Bacteroidales</taxon>
        <taxon>Candidatus Aphodosoma</taxon>
    </lineage>
</organism>
<gene>
    <name evidence="1" type="ORF">IAC51_03875</name>
</gene>
<sequence>METINETQILVLRKNQDGYFQVASMPVEDSSFIINKINDAVGNCNKTLMDVQSIFFDNFRCINNYYLYLYPYEYDSSYISGAVKPKKYTDAEYKEELDKATKDRIKEKTPYDAAKIIAEEIYRLRKDYAQECIRYIKQQRLYEAFQRAANDSSVKMYSKESVGWDSFEYVITNDLKVCVNTNFGYGCANYFTLSISYKGIVIAPLSHIVKYYYANIIQIISCTRNYRIERKSWRPLFEFVAEFVNHSLSDPESFVQKYIMNEVDEMMKGLRDIMYDTSAVIDMFKKQDQNLLEYRTFIFIRPMSENENQSFSAFPDDMPVVFKSEKLMQATKTVEKLRELGGVAQIEIDAYIDEIINMVTILNSETETTIEKFKADIKRLIYHKECKEKDRDALQIQVDELNLKLYNILKELPPEAWQERNNVSNKYKEDHPEYDKLLKINQEISGIMSDIYSRESIVRRLQDCIESFASFLSKAG</sequence>
<reference evidence="1" key="1">
    <citation type="submission" date="2020-10" db="EMBL/GenBank/DDBJ databases">
        <authorList>
            <person name="Gilroy R."/>
        </authorList>
    </citation>
    <scope>NUCLEOTIDE SEQUENCE</scope>
    <source>
        <strain evidence="1">3924</strain>
    </source>
</reference>
<dbReference type="Proteomes" id="UP000712007">
    <property type="component" value="Unassembled WGS sequence"/>
</dbReference>
<evidence type="ECO:0000313" key="1">
    <source>
        <dbReference type="EMBL" id="MBO8439769.1"/>
    </source>
</evidence>
<evidence type="ECO:0000313" key="2">
    <source>
        <dbReference type="Proteomes" id="UP000712007"/>
    </source>
</evidence>